<dbReference type="RefSeq" id="XP_025600515.1">
    <property type="nucleotide sequence ID" value="XM_025741733.1"/>
</dbReference>
<evidence type="ECO:0000313" key="2">
    <source>
        <dbReference type="EMBL" id="PWO00237.1"/>
    </source>
</evidence>
<accession>A0A316ZG67</accession>
<keyword evidence="1" id="KW-0732">Signal</keyword>
<name>A0A316ZG67_9BASI</name>
<feature type="signal peptide" evidence="1">
    <location>
        <begin position="1"/>
        <end position="25"/>
    </location>
</feature>
<gene>
    <name evidence="2" type="ORF">FA09DRAFT_328341</name>
</gene>
<dbReference type="AlphaFoldDB" id="A0A316ZG67"/>
<keyword evidence="3" id="KW-1185">Reference proteome</keyword>
<evidence type="ECO:0008006" key="4">
    <source>
        <dbReference type="Google" id="ProtNLM"/>
    </source>
</evidence>
<evidence type="ECO:0000256" key="1">
    <source>
        <dbReference type="SAM" id="SignalP"/>
    </source>
</evidence>
<dbReference type="EMBL" id="KZ819286">
    <property type="protein sequence ID" value="PWO00237.1"/>
    <property type="molecule type" value="Genomic_DNA"/>
</dbReference>
<protein>
    <recommendedName>
        <fullName evidence="4">F-box domain-containing protein</fullName>
    </recommendedName>
</protein>
<reference evidence="2 3" key="1">
    <citation type="journal article" date="2018" name="Mol. Biol. Evol.">
        <title>Broad Genomic Sampling Reveals a Smut Pathogenic Ancestry of the Fungal Clade Ustilaginomycotina.</title>
        <authorList>
            <person name="Kijpornyongpan T."/>
            <person name="Mondo S.J."/>
            <person name="Barry K."/>
            <person name="Sandor L."/>
            <person name="Lee J."/>
            <person name="Lipzen A."/>
            <person name="Pangilinan J."/>
            <person name="LaButti K."/>
            <person name="Hainaut M."/>
            <person name="Henrissat B."/>
            <person name="Grigoriev I.V."/>
            <person name="Spatafora J.W."/>
            <person name="Aime M.C."/>
        </authorList>
    </citation>
    <scope>NUCLEOTIDE SEQUENCE [LARGE SCALE GENOMIC DNA]</scope>
    <source>
        <strain evidence="2 3">MCA 4186</strain>
    </source>
</reference>
<organism evidence="2 3">
    <name type="scientific">Tilletiopsis washingtonensis</name>
    <dbReference type="NCBI Taxonomy" id="58919"/>
    <lineage>
        <taxon>Eukaryota</taxon>
        <taxon>Fungi</taxon>
        <taxon>Dikarya</taxon>
        <taxon>Basidiomycota</taxon>
        <taxon>Ustilaginomycotina</taxon>
        <taxon>Exobasidiomycetes</taxon>
        <taxon>Entylomatales</taxon>
        <taxon>Entylomatales incertae sedis</taxon>
        <taxon>Tilletiopsis</taxon>
    </lineage>
</organism>
<evidence type="ECO:0000313" key="3">
    <source>
        <dbReference type="Proteomes" id="UP000245946"/>
    </source>
</evidence>
<sequence length="397" mass="42506">MPPYLAYLAPLLPLAVLLRARIAACVPAPPSGAVQQLQRLTHGLALLAGAHVLLALHLYRAVAGLGAETPDVPPRRPPHRYAHRTRSFAKMHAPPPRLRDTAQSWLAARTPQPLRALLAARHAPPPPLSACFRTLPPELSMHILRLGLGDGTLRPSDVAPLSHAHAALVRRLLLAHVALRSEAAMHLARIALLASPKLCTLPQVLFLGATHAGAAEQLLLLLPALQTLALSRRAQRALLNSPCARLRTGARPAHVLLDAVPSAALPLFAHTTRLTLFVSELTSAHTAALLALPKLALLELRLVPAGGTEEQPFRTQVALLVTALRTLLAQRPSLALDVAAPPRIAAALRRRLGIAHHAVLYAEDEDAAKTCVRSLTPADAGGLETWNERALQRVWAC</sequence>
<dbReference type="GeneID" id="37269277"/>
<dbReference type="Proteomes" id="UP000245946">
    <property type="component" value="Unassembled WGS sequence"/>
</dbReference>
<feature type="chain" id="PRO_5016370440" description="F-box domain-containing protein" evidence="1">
    <location>
        <begin position="26"/>
        <end position="397"/>
    </location>
</feature>
<proteinExistence type="predicted"/>